<accession>A0A0U4BM80</accession>
<name>A0A0U4BM80_9ACTN</name>
<keyword evidence="3" id="KW-1185">Reference proteome</keyword>
<dbReference type="AlphaFoldDB" id="A0A0U4BM80"/>
<dbReference type="EMBL" id="CP011502">
    <property type="protein sequence ID" value="ALX06177.1"/>
    <property type="molecule type" value="Genomic_DNA"/>
</dbReference>
<dbReference type="RefSeq" id="WP_067860864.1">
    <property type="nucleotide sequence ID" value="NZ_CP011502.1"/>
</dbReference>
<dbReference type="STRING" id="2041.AERYTH_16475"/>
<feature type="coiled-coil region" evidence="1">
    <location>
        <begin position="98"/>
        <end position="128"/>
    </location>
</feature>
<protein>
    <submittedName>
        <fullName evidence="2">Uncharacterized protein</fullName>
    </submittedName>
</protein>
<reference evidence="2 3" key="1">
    <citation type="journal article" date="1991" name="Int. J. Syst. Bacteriol.">
        <title>Description of the erythromycin-producing bacterium Arthrobacter sp. strain NRRL B-3381 as Aeromicrobium erythreum gen. nov., sp. nov.</title>
        <authorList>
            <person name="Miller E.S."/>
            <person name="Woese C.R."/>
            <person name="Brenner S."/>
        </authorList>
    </citation>
    <scope>NUCLEOTIDE SEQUENCE [LARGE SCALE GENOMIC DNA]</scope>
    <source>
        <strain evidence="2 3">AR18</strain>
    </source>
</reference>
<evidence type="ECO:0000256" key="1">
    <source>
        <dbReference type="SAM" id="Coils"/>
    </source>
</evidence>
<dbReference type="OrthoDB" id="1110562at2"/>
<dbReference type="Proteomes" id="UP000067689">
    <property type="component" value="Chromosome"/>
</dbReference>
<gene>
    <name evidence="2" type="ORF">AERYTH_16475</name>
</gene>
<sequence length="434" mass="47865">MTDYNATLYEKLYSKLAIAVGAGSKENPGTIGESLLSIYNPGQYLPVNLDPVNNADDDQEISQLFDTAPMFNFTYTPGALRVSDAYKSILDLKTYPIADLSEKEKAKLAAAEKDYEERQEKCDAAETAYWAVVSEYDAAQANYENKTGPAPSAALKAKVKSAMDKWVAAGKIKQQTNLAIMKQLQGRDGSAFWDKLDQRFAENERELPSGLRFPPATLAPRYASWFKDEGWTKFEFVEKDLNNQSTSTNIGVAGNLDGKFGIVTISGSGSYQEDKEYIKVEETSLSFKCELMRVTISRNWMNPLVFNSRAWKFEPTAPAAELSSGGSLKDKIVPTGAFVAIPTTVILARNVEILGKFQNTVEERMKREIEAEASLGIGPFSIAGSVQYKDRRESIKGTFAENKISINNTQIIAAISQVLPQVPNPDPNLPWAPA</sequence>
<organism evidence="2 3">
    <name type="scientific">Aeromicrobium erythreum</name>
    <dbReference type="NCBI Taxonomy" id="2041"/>
    <lineage>
        <taxon>Bacteria</taxon>
        <taxon>Bacillati</taxon>
        <taxon>Actinomycetota</taxon>
        <taxon>Actinomycetes</taxon>
        <taxon>Propionibacteriales</taxon>
        <taxon>Nocardioidaceae</taxon>
        <taxon>Aeromicrobium</taxon>
    </lineage>
</organism>
<keyword evidence="1" id="KW-0175">Coiled coil</keyword>
<evidence type="ECO:0000313" key="3">
    <source>
        <dbReference type="Proteomes" id="UP000067689"/>
    </source>
</evidence>
<dbReference type="PATRIC" id="fig|2041.4.peg.3448"/>
<evidence type="ECO:0000313" key="2">
    <source>
        <dbReference type="EMBL" id="ALX06177.1"/>
    </source>
</evidence>
<proteinExistence type="predicted"/>
<dbReference type="KEGG" id="aer:AERYTH_16475"/>